<dbReference type="AlphaFoldDB" id="X1HFJ5"/>
<evidence type="ECO:0000313" key="1">
    <source>
        <dbReference type="EMBL" id="GAH52599.1"/>
    </source>
</evidence>
<reference evidence="1" key="1">
    <citation type="journal article" date="2014" name="Front. Microbiol.">
        <title>High frequency of phylogenetically diverse reductive dehalogenase-homologous genes in deep subseafloor sedimentary metagenomes.</title>
        <authorList>
            <person name="Kawai M."/>
            <person name="Futagami T."/>
            <person name="Toyoda A."/>
            <person name="Takaki Y."/>
            <person name="Nishi S."/>
            <person name="Hori S."/>
            <person name="Arai W."/>
            <person name="Tsubouchi T."/>
            <person name="Morono Y."/>
            <person name="Uchiyama I."/>
            <person name="Ito T."/>
            <person name="Fujiyama A."/>
            <person name="Inagaki F."/>
            <person name="Takami H."/>
        </authorList>
    </citation>
    <scope>NUCLEOTIDE SEQUENCE</scope>
    <source>
        <strain evidence="1">Expedition CK06-06</strain>
    </source>
</reference>
<gene>
    <name evidence="1" type="ORF">S03H2_26610</name>
</gene>
<comment type="caution">
    <text evidence="1">The sequence shown here is derived from an EMBL/GenBank/DDBJ whole genome shotgun (WGS) entry which is preliminary data.</text>
</comment>
<name>X1HFJ5_9ZZZZ</name>
<feature type="non-terminal residue" evidence="1">
    <location>
        <position position="1"/>
    </location>
</feature>
<feature type="non-terminal residue" evidence="1">
    <location>
        <position position="96"/>
    </location>
</feature>
<dbReference type="InterPro" id="IPR027417">
    <property type="entry name" value="P-loop_NTPase"/>
</dbReference>
<dbReference type="Gene3D" id="3.40.50.300">
    <property type="entry name" value="P-loop containing nucleotide triphosphate hydrolases"/>
    <property type="match status" value="1"/>
</dbReference>
<proteinExistence type="predicted"/>
<organism evidence="1">
    <name type="scientific">marine sediment metagenome</name>
    <dbReference type="NCBI Taxonomy" id="412755"/>
    <lineage>
        <taxon>unclassified sequences</taxon>
        <taxon>metagenomes</taxon>
        <taxon>ecological metagenomes</taxon>
    </lineage>
</organism>
<dbReference type="EMBL" id="BARU01015513">
    <property type="protein sequence ID" value="GAH52599.1"/>
    <property type="molecule type" value="Genomic_DNA"/>
</dbReference>
<accession>X1HFJ5</accession>
<sequence>NKDHYLIKWGEPHARIEGDIRGKETCKEIVAFLECGDNKTCVFPKNPMKIMKQINVNGVKTKALDLIGEFVTVLFTPEDINLISASPQMRRRYLDM</sequence>
<dbReference type="Gene3D" id="1.20.1050.90">
    <property type="entry name" value="RecF/RecN/SMC, N-terminal domain"/>
    <property type="match status" value="1"/>
</dbReference>
<protein>
    <submittedName>
        <fullName evidence="1">Uncharacterized protein</fullName>
    </submittedName>
</protein>
<dbReference type="InterPro" id="IPR042174">
    <property type="entry name" value="RecF_2"/>
</dbReference>